<organism evidence="2 3">
    <name type="scientific">Jiella avicenniae</name>
    <dbReference type="NCBI Taxonomy" id="2907202"/>
    <lineage>
        <taxon>Bacteria</taxon>
        <taxon>Pseudomonadati</taxon>
        <taxon>Pseudomonadota</taxon>
        <taxon>Alphaproteobacteria</taxon>
        <taxon>Hyphomicrobiales</taxon>
        <taxon>Aurantimonadaceae</taxon>
        <taxon>Jiella</taxon>
    </lineage>
</organism>
<dbReference type="Proteomes" id="UP001139035">
    <property type="component" value="Unassembled WGS sequence"/>
</dbReference>
<keyword evidence="3" id="KW-1185">Reference proteome</keyword>
<evidence type="ECO:0000313" key="3">
    <source>
        <dbReference type="Proteomes" id="UP001139035"/>
    </source>
</evidence>
<dbReference type="EMBL" id="JAJUWU010000035">
    <property type="protein sequence ID" value="MCE7030944.1"/>
    <property type="molecule type" value="Genomic_DNA"/>
</dbReference>
<protein>
    <submittedName>
        <fullName evidence="2">Uncharacterized protein</fullName>
    </submittedName>
</protein>
<feature type="compositionally biased region" description="Basic and acidic residues" evidence="1">
    <location>
        <begin position="307"/>
        <end position="316"/>
    </location>
</feature>
<sequence>MSAMADEEQNWLRQARQARESLPTDVPHGSRLEALTKLAGQSGTSRAALRNALAALTIVEQASKRDAAAGRALATLPVSLVEAYGRWVRHDGQGAADALAKAASGTLSVRGFVAAERSARPSPKFRPLLDTLFETLGEAEGLGGLQWPNAGIKEGIRRMGLPPFPYRVLEIQRDLSGYDVACGLTATAFVDRTKLREVRPLDPYDLGELETHLDLAQMGGAREDETAEAIEARPPIVAAMEVSERPVIERYRLEAKNRFFRAAAAAAIYPLVLVVLPDEAAKRATLDHWPALPYDRLGIKAPPAEPSSEHELRQDEPPPVVYPGRGQGAVVVTCPATALRDLCAGGADLERDIARRRAGR</sequence>
<dbReference type="RefSeq" id="WP_233722015.1">
    <property type="nucleotide sequence ID" value="NZ_JAJUWU010000035.1"/>
</dbReference>
<dbReference type="AlphaFoldDB" id="A0A9X1P724"/>
<accession>A0A9X1P724</accession>
<name>A0A9X1P724_9HYPH</name>
<comment type="caution">
    <text evidence="2">The sequence shown here is derived from an EMBL/GenBank/DDBJ whole genome shotgun (WGS) entry which is preliminary data.</text>
</comment>
<reference evidence="2" key="1">
    <citation type="submission" date="2022-01" db="EMBL/GenBank/DDBJ databases">
        <title>Jiella avicenniae sp. nov., a novel endophytic bacterium isolated from bark of Avicennia marina.</title>
        <authorList>
            <person name="Tuo L."/>
        </authorList>
    </citation>
    <scope>NUCLEOTIDE SEQUENCE</scope>
    <source>
        <strain evidence="2">CBK1P-4</strain>
    </source>
</reference>
<evidence type="ECO:0000313" key="2">
    <source>
        <dbReference type="EMBL" id="MCE7030944.1"/>
    </source>
</evidence>
<evidence type="ECO:0000256" key="1">
    <source>
        <dbReference type="SAM" id="MobiDB-lite"/>
    </source>
</evidence>
<proteinExistence type="predicted"/>
<gene>
    <name evidence="2" type="ORF">LZD57_23425</name>
</gene>
<feature type="region of interest" description="Disordered" evidence="1">
    <location>
        <begin position="300"/>
        <end position="324"/>
    </location>
</feature>